<feature type="compositionally biased region" description="Polar residues" evidence="1">
    <location>
        <begin position="494"/>
        <end position="506"/>
    </location>
</feature>
<evidence type="ECO:0000313" key="4">
    <source>
        <dbReference type="Proteomes" id="UP001359485"/>
    </source>
</evidence>
<feature type="compositionally biased region" description="Polar residues" evidence="1">
    <location>
        <begin position="742"/>
        <end position="757"/>
    </location>
</feature>
<feature type="compositionally biased region" description="Low complexity" evidence="1">
    <location>
        <begin position="469"/>
        <end position="484"/>
    </location>
</feature>
<feature type="compositionally biased region" description="Basic and acidic residues" evidence="1">
    <location>
        <begin position="1287"/>
        <end position="1296"/>
    </location>
</feature>
<dbReference type="Pfam" id="PF00498">
    <property type="entry name" value="FHA"/>
    <property type="match status" value="1"/>
</dbReference>
<feature type="compositionally biased region" description="Basic residues" evidence="1">
    <location>
        <begin position="1774"/>
        <end position="1789"/>
    </location>
</feature>
<feature type="compositionally biased region" description="Polar residues" evidence="1">
    <location>
        <begin position="853"/>
        <end position="869"/>
    </location>
</feature>
<dbReference type="SMART" id="SM00240">
    <property type="entry name" value="FHA"/>
    <property type="match status" value="1"/>
</dbReference>
<dbReference type="PANTHER" id="PTHR21603">
    <property type="entry name" value="ANTIGEN KI-67-LIKE PROTEIN"/>
    <property type="match status" value="1"/>
</dbReference>
<organism evidence="3 4">
    <name type="scientific">Polyplax serrata</name>
    <name type="common">Common mouse louse</name>
    <dbReference type="NCBI Taxonomy" id="468196"/>
    <lineage>
        <taxon>Eukaryota</taxon>
        <taxon>Metazoa</taxon>
        <taxon>Ecdysozoa</taxon>
        <taxon>Arthropoda</taxon>
        <taxon>Hexapoda</taxon>
        <taxon>Insecta</taxon>
        <taxon>Pterygota</taxon>
        <taxon>Neoptera</taxon>
        <taxon>Paraneoptera</taxon>
        <taxon>Psocodea</taxon>
        <taxon>Troctomorpha</taxon>
        <taxon>Phthiraptera</taxon>
        <taxon>Anoplura</taxon>
        <taxon>Polyplacidae</taxon>
        <taxon>Polyplax</taxon>
    </lineage>
</organism>
<feature type="region of interest" description="Disordered" evidence="1">
    <location>
        <begin position="1012"/>
        <end position="1033"/>
    </location>
</feature>
<accession>A0ABR1AKY0</accession>
<dbReference type="PROSITE" id="PS50006">
    <property type="entry name" value="FHA_DOMAIN"/>
    <property type="match status" value="1"/>
</dbReference>
<feature type="compositionally biased region" description="Basic residues" evidence="1">
    <location>
        <begin position="446"/>
        <end position="456"/>
    </location>
</feature>
<dbReference type="EMBL" id="JAWJWF010000047">
    <property type="protein sequence ID" value="KAK6621938.1"/>
    <property type="molecule type" value="Genomic_DNA"/>
</dbReference>
<feature type="compositionally biased region" description="Polar residues" evidence="1">
    <location>
        <begin position="1512"/>
        <end position="1525"/>
    </location>
</feature>
<feature type="compositionally biased region" description="Polar residues" evidence="1">
    <location>
        <begin position="1012"/>
        <end position="1025"/>
    </location>
</feature>
<feature type="compositionally biased region" description="Basic residues" evidence="1">
    <location>
        <begin position="692"/>
        <end position="702"/>
    </location>
</feature>
<feature type="compositionally biased region" description="Polar residues" evidence="1">
    <location>
        <begin position="777"/>
        <end position="802"/>
    </location>
</feature>
<dbReference type="SUPFAM" id="SSF49879">
    <property type="entry name" value="SMAD/FHA domain"/>
    <property type="match status" value="1"/>
</dbReference>
<dbReference type="PANTHER" id="PTHR21603:SF18">
    <property type="entry name" value="ANTIGEN KI-67-LIKE PROTEIN"/>
    <property type="match status" value="1"/>
</dbReference>
<gene>
    <name evidence="3" type="ORF">RUM44_001745</name>
</gene>
<feature type="region of interest" description="Disordered" evidence="1">
    <location>
        <begin position="687"/>
        <end position="804"/>
    </location>
</feature>
<feature type="domain" description="FHA" evidence="2">
    <location>
        <begin position="26"/>
        <end position="74"/>
    </location>
</feature>
<feature type="region of interest" description="Disordered" evidence="1">
    <location>
        <begin position="247"/>
        <end position="272"/>
    </location>
</feature>
<feature type="region of interest" description="Disordered" evidence="1">
    <location>
        <begin position="1553"/>
        <end position="1789"/>
    </location>
</feature>
<feature type="region of interest" description="Disordered" evidence="1">
    <location>
        <begin position="1279"/>
        <end position="1342"/>
    </location>
</feature>
<feature type="compositionally biased region" description="Basic and acidic residues" evidence="1">
    <location>
        <begin position="1171"/>
        <end position="1182"/>
    </location>
</feature>
<comment type="caution">
    <text evidence="3">The sequence shown here is derived from an EMBL/GenBank/DDBJ whole genome shotgun (WGS) entry which is preliminary data.</text>
</comment>
<feature type="compositionally biased region" description="Low complexity" evidence="1">
    <location>
        <begin position="1130"/>
        <end position="1160"/>
    </location>
</feature>
<feature type="compositionally biased region" description="Polar residues" evidence="1">
    <location>
        <begin position="704"/>
        <end position="713"/>
    </location>
</feature>
<feature type="compositionally biased region" description="Basic and acidic residues" evidence="1">
    <location>
        <begin position="1576"/>
        <end position="1590"/>
    </location>
</feature>
<feature type="compositionally biased region" description="Basic and acidic residues" evidence="1">
    <location>
        <begin position="1217"/>
        <end position="1226"/>
    </location>
</feature>
<dbReference type="CDD" id="cd22673">
    <property type="entry name" value="FHA_Ki67"/>
    <property type="match status" value="1"/>
</dbReference>
<name>A0ABR1AKY0_POLSC</name>
<proteinExistence type="predicted"/>
<keyword evidence="4" id="KW-1185">Reference proteome</keyword>
<dbReference type="Gene3D" id="2.60.200.20">
    <property type="match status" value="1"/>
</dbReference>
<reference evidence="3 4" key="1">
    <citation type="submission" date="2023-09" db="EMBL/GenBank/DDBJ databases">
        <title>Genomes of two closely related lineages of the louse Polyplax serrata with different host specificities.</title>
        <authorList>
            <person name="Martinu J."/>
            <person name="Tarabai H."/>
            <person name="Stefka J."/>
            <person name="Hypsa V."/>
        </authorList>
    </citation>
    <scope>NUCLEOTIDE SEQUENCE [LARGE SCALE GENOMIC DNA]</scope>
    <source>
        <strain evidence="3">98ZLc_SE</strain>
    </source>
</reference>
<dbReference type="InterPro" id="IPR008984">
    <property type="entry name" value="SMAD_FHA_dom_sf"/>
</dbReference>
<feature type="compositionally biased region" description="Basic residues" evidence="1">
    <location>
        <begin position="1704"/>
        <end position="1722"/>
    </location>
</feature>
<feature type="region of interest" description="Disordered" evidence="1">
    <location>
        <begin position="1067"/>
        <end position="1248"/>
    </location>
</feature>
<dbReference type="Proteomes" id="UP001359485">
    <property type="component" value="Unassembled WGS sequence"/>
</dbReference>
<evidence type="ECO:0000256" key="1">
    <source>
        <dbReference type="SAM" id="MobiDB-lite"/>
    </source>
</evidence>
<feature type="compositionally biased region" description="Basic and acidic residues" evidence="1">
    <location>
        <begin position="1333"/>
        <end position="1342"/>
    </location>
</feature>
<dbReference type="InterPro" id="IPR000253">
    <property type="entry name" value="FHA_dom"/>
</dbReference>
<feature type="region of interest" description="Disordered" evidence="1">
    <location>
        <begin position="415"/>
        <end position="511"/>
    </location>
</feature>
<feature type="compositionally biased region" description="Basic and acidic residues" evidence="1">
    <location>
        <begin position="1306"/>
        <end position="1319"/>
    </location>
</feature>
<sequence>MLFGKIIFIKKTGGDGSKYPLTEKNITIGRSKNCLIRIHNPQVGHEHCQLIVHDNGEVKLKNLSNHTFLNGKSLTVGEVALSHGDIIKIGERLARWEYIPSSKYYPQDLSSSSRLVAVVKPQQRSVHCLLNISSSNYGFYNRIEYLQNSEINNRPSAIHQSLCKQIVSGTKRRFSERAASEVSSYNRTTKFNSTGKIPNSVGGILHHQNFKSAKMLFSPKGKGKKTISGETDDISFLKSPAAGPSDKNSIYYKKNVATPPSTNPKSVRRKSTPMKKVIPITSLGKGRRKSNLIKPLNLKSIIEFSPKEDESSPQAGLKLIESPSPEKWESISVTPKKKTSLRSERLVKSEMKINTKGRDSLVGMTTKIGRLSLASIAIGKTPRISSLKRTNKTMSRKSESTPVKTVYQKLCDSDVKDMDDFSGPKKTGTPQKTAMKSPRKSPMQKTPKKTPKRNSLRKSVLLKNTPAPSSLSSSNQIQSISSSEKINKKRKSDAVTSPMSKTSLSLTPKRIKQSGTLGLTAVENTPSSETFKSNLFRKSFNSPDSLADESAKKAALKLKSSSPKKPDKNKKAALLVLGKANRKQLASQNIKISLKQKIVKKAIKHSVPALKNNKYPTVPQRGRPKTVKALKKVMKKGEIKPINKSSVSIPSPSNIISPRGIKHIEFEQLTPEKNEEVWRKVPRLVQSSKKVVSSKRKGKPSRGTRSLGNTLQAVKTPDAKQLQRKSKILVTPIRTSHEISENETPQSVKNMKSSPAAATSPRKSPRSELKAEETETPSKNARTPNKSINLSEKTQRLRTPQKTPKVMDVSLKMQVTLKTPENTPVSLEKCTGITKLEKLRSLEKQSEKPVSPSKMNKTPLSLQTSMNENPNSFSKFSEISDSYFFSSNRRCSKRLSSKNDVGKPDYMELSPTALGLIPKHAEEIFKTPKEKKKRRSISLTTPKNNCTAGIIKSASTMKIRNRKSVRFSPKNLAISQDFVSDILAGGTPFRFEDINTPDISLDVFVSPLTQSTRGKVSVGAQSTSTQKEKGSFGKKSVTELGLLKDDAAKTKCARKLLHSPEFRVNKTAQSVPLSRKRKSSFGSSEDSSKRRKSESNNYNKRNEVSGTPKKMSPDMKALSPRKDKIVEDFSSPSPSRSLRQSPQATSETKTIKKTTTPSKRSPMKITRQKSPRNDLSDVEGVRRLLKTPRIPKSPKNDLTNIDGVRQLLRTPRVPKSPKNELSDLRGVKKLMTTPKVQKHPKNDLSDLKGGVKKLLATPKLQKPPKNDLSDLKGVKKLLATPKLQKPPKNDLSDLRGVKKLLSSPKVQKDPKNELNDLRGVKTLLGTPKQQKGPKNELSDLRGVKKLLSSPKVQKSPKNELIDIRGVKRMFSSPRAQKTPKNDLTDVDGVRQLLKTPRVQRGPKNDLGDLRGVKNLLRTPKVQKEPKNDISDLRGVRKLLASPRPKKIPKNDLSDLEGVAQLFELEEKISPLLSSKKSPGVTSRKAKKQVLISDSPTKDNEGTTEVTKRITGRRTTCASPDASRNATRTKVRKLFSRKSELDISLTGVAQLFDLPIEGEEVRKSPGNKRSTRSRAISGERKPAKEDSEIKKVQRSTRGRSSKSETKATSSPTLRRKTKQTKRNAAVRFAEPEEIPVSSNQKTTRKKLVTPAAKEEEAVGRKRGRSATIVSVEISPQKRRRKEVNKSEADLDPQATNSKMGTGKKPASKTRTPKKAKTPVKRGKSPVQKVNSVSKEVASPKVQKKSAPKAATKSIPKKTPESKRKSRATEVSVKISPRKTRSRANTKTANK</sequence>
<protein>
    <recommendedName>
        <fullName evidence="2">FHA domain-containing protein</fullName>
    </recommendedName>
</protein>
<evidence type="ECO:0000259" key="2">
    <source>
        <dbReference type="PROSITE" id="PS50006"/>
    </source>
</evidence>
<evidence type="ECO:0000313" key="3">
    <source>
        <dbReference type="EMBL" id="KAK6621938.1"/>
    </source>
</evidence>
<feature type="region of interest" description="Disordered" evidence="1">
    <location>
        <begin position="1473"/>
        <end position="1528"/>
    </location>
</feature>
<feature type="region of interest" description="Disordered" evidence="1">
    <location>
        <begin position="841"/>
        <end position="869"/>
    </location>
</feature>